<evidence type="ECO:0000256" key="13">
    <source>
        <dbReference type="ARBA" id="ARBA00023014"/>
    </source>
</evidence>
<dbReference type="InterPro" id="IPR036008">
    <property type="entry name" value="Aconitase_4Fe-4S_dom"/>
</dbReference>
<dbReference type="Pfam" id="PF00694">
    <property type="entry name" value="Aconitase_C"/>
    <property type="match status" value="1"/>
</dbReference>
<dbReference type="HAMAP" id="MF_01026">
    <property type="entry name" value="LeuC_type1"/>
    <property type="match status" value="1"/>
</dbReference>
<evidence type="ECO:0000256" key="8">
    <source>
        <dbReference type="ARBA" id="ARBA00022430"/>
    </source>
</evidence>
<sequence>MPGAVRGPRTLYDKVFEDHIVNQQDDGTVLLYIDRHLVHEVTSPQAFEGLKNANRKVRRPDCTLATTDHNVPTAPRKNFKNVSEFVKEDDSRLQCETLEQNVKDFKLTYFGLGDNRQGIVHIIGPEQGFTLPGTTVVCGDSHTSTHGAFGALAFGIGTSEVEHVLATQTLLTSRSKNMRVQVDGTLAPGVSSKDIILHVIGQIGTAGGTGHVIEFCGSTIRELSMEARMSMCNMSIEGGARAGMVAPDDTTFEYLQNRPLAPKLDSPEWKKAVKYWQSLKTDDGAKFDIDVFIDAKDIIPTVSWGTSPQDVVPITGVVPGPDDFTDENKKQACARSLEYMGLTAGTKMTDIVLDKVFIGSCTNARIEDLRIAAHIVKGKKAAPNLKRVMIVPGSGLVKKQAEAEGLDKIFLDAGFEWREAGCSMCLGMNPDILSPGERCASTSNRNFEGRQGAGGRTHLMSPAMAAAAALAGKLADVRDLSGYEKALPSAKSAPNQIQPPHVEDPESDVDLDKILDVDQTSQGNTVQTGAPSAAGMPPFKQLKGIAAPMDRTNVDTDAIIPKQFLKTIARSGLSKGLFHAWRFNADGSLNPDFILNKTPYNKSKILVVSGPNFGCGSSREHAPWALLDFGIKCIIASSYGDIFYNNTFKNGMLPVRIEDEAALQSIFKEAEAGREIEVDLEAKQVKTADGKVLAEFDVEDFRRHCLLNGLDDIGLTMQMADKITKFEARRSEETPWLDGSGYLSKHRTSAVKVEAAPVPKTNRGEEVKEPIEW</sequence>
<evidence type="ECO:0000256" key="10">
    <source>
        <dbReference type="ARBA" id="ARBA00022605"/>
    </source>
</evidence>
<dbReference type="NCBIfam" id="NF009116">
    <property type="entry name" value="PRK12466.1"/>
    <property type="match status" value="1"/>
</dbReference>
<evidence type="ECO:0000256" key="16">
    <source>
        <dbReference type="ARBA" id="ARBA00031631"/>
    </source>
</evidence>
<keyword evidence="12" id="KW-0408">Iron</keyword>
<dbReference type="EMBL" id="CP138582">
    <property type="protein sequence ID" value="WPG99172.1"/>
    <property type="molecule type" value="Genomic_DNA"/>
</dbReference>
<dbReference type="Gene3D" id="3.30.499.10">
    <property type="entry name" value="Aconitase, domain 3"/>
    <property type="match status" value="2"/>
</dbReference>
<dbReference type="PROSITE" id="PS01244">
    <property type="entry name" value="ACONITASE_2"/>
    <property type="match status" value="1"/>
</dbReference>
<dbReference type="InterPro" id="IPR015928">
    <property type="entry name" value="Aconitase/3IPM_dehydase_swvl"/>
</dbReference>
<evidence type="ECO:0000313" key="22">
    <source>
        <dbReference type="EMBL" id="WPG99172.1"/>
    </source>
</evidence>
<evidence type="ECO:0000256" key="5">
    <source>
        <dbReference type="ARBA" id="ARBA00007185"/>
    </source>
</evidence>
<dbReference type="CDD" id="cd01577">
    <property type="entry name" value="IPMI_Swivel"/>
    <property type="match status" value="1"/>
</dbReference>
<reference evidence="22 23" key="1">
    <citation type="submission" date="2023-11" db="EMBL/GenBank/DDBJ databases">
        <title>An acidophilic fungus is an integral part of prey digestion in a carnivorous sundew plant.</title>
        <authorList>
            <person name="Tsai I.J."/>
        </authorList>
    </citation>
    <scope>NUCLEOTIDE SEQUENCE [LARGE SCALE GENOMIC DNA]</scope>
    <source>
        <strain evidence="22">169a</strain>
    </source>
</reference>
<dbReference type="FunFam" id="3.20.19.10:FF:000003">
    <property type="entry name" value="3-isopropylmalate dehydratase small subunit"/>
    <property type="match status" value="1"/>
</dbReference>
<dbReference type="SUPFAM" id="SSF52016">
    <property type="entry name" value="LeuD/IlvD-like"/>
    <property type="match status" value="1"/>
</dbReference>
<keyword evidence="11" id="KW-0479">Metal-binding</keyword>
<evidence type="ECO:0000256" key="14">
    <source>
        <dbReference type="ARBA" id="ARBA00023239"/>
    </source>
</evidence>
<evidence type="ECO:0000256" key="6">
    <source>
        <dbReference type="ARBA" id="ARBA00011998"/>
    </source>
</evidence>
<feature type="domain" description="Aconitase A/isopropylmalate dehydratase small subunit swivel" evidence="21">
    <location>
        <begin position="536"/>
        <end position="659"/>
    </location>
</feature>
<evidence type="ECO:0000256" key="15">
    <source>
        <dbReference type="ARBA" id="ARBA00023304"/>
    </source>
</evidence>
<evidence type="ECO:0000259" key="21">
    <source>
        <dbReference type="Pfam" id="PF00694"/>
    </source>
</evidence>
<name>A0AAQ3RAI9_9PEZI</name>
<evidence type="ECO:0000256" key="11">
    <source>
        <dbReference type="ARBA" id="ARBA00022723"/>
    </source>
</evidence>
<dbReference type="SUPFAM" id="SSF53732">
    <property type="entry name" value="Aconitase iron-sulfur domain"/>
    <property type="match status" value="1"/>
</dbReference>
<keyword evidence="10 18" id="KW-0028">Amino-acid biosynthesis</keyword>
<evidence type="ECO:0000256" key="1">
    <source>
        <dbReference type="ARBA" id="ARBA00000491"/>
    </source>
</evidence>
<evidence type="ECO:0000259" key="20">
    <source>
        <dbReference type="Pfam" id="PF00330"/>
    </source>
</evidence>
<evidence type="ECO:0000256" key="4">
    <source>
        <dbReference type="ARBA" id="ARBA00004729"/>
    </source>
</evidence>
<dbReference type="InterPro" id="IPR004431">
    <property type="entry name" value="3-IsopropMal_deHydase_ssu"/>
</dbReference>
<dbReference type="PIRSF" id="PIRSF001418">
    <property type="entry name" value="ACN"/>
    <property type="match status" value="1"/>
</dbReference>
<dbReference type="GO" id="GO:0009316">
    <property type="term" value="C:3-isopropylmalate dehydratase complex"/>
    <property type="evidence" value="ECO:0007669"/>
    <property type="project" value="InterPro"/>
</dbReference>
<evidence type="ECO:0000313" key="23">
    <source>
        <dbReference type="Proteomes" id="UP001303373"/>
    </source>
</evidence>
<feature type="region of interest" description="Disordered" evidence="19">
    <location>
        <begin position="753"/>
        <end position="773"/>
    </location>
</feature>
<dbReference type="GO" id="GO:0009098">
    <property type="term" value="P:L-leucine biosynthetic process"/>
    <property type="evidence" value="ECO:0007669"/>
    <property type="project" value="UniProtKB-KW"/>
</dbReference>
<dbReference type="PROSITE" id="PS00450">
    <property type="entry name" value="ACONITASE_1"/>
    <property type="match status" value="1"/>
</dbReference>
<dbReference type="AlphaFoldDB" id="A0AAQ3RAI9"/>
<keyword evidence="14 18" id="KW-0456">Lyase</keyword>
<comment type="similarity">
    <text evidence="5 18">Belongs to the aconitase/IPM isomerase family.</text>
</comment>
<dbReference type="HAMAP" id="MF_01031">
    <property type="entry name" value="LeuD_type1"/>
    <property type="match status" value="1"/>
</dbReference>
<keyword evidence="23" id="KW-1185">Reference proteome</keyword>
<dbReference type="GO" id="GO:0051539">
    <property type="term" value="F:4 iron, 4 sulfur cluster binding"/>
    <property type="evidence" value="ECO:0007669"/>
    <property type="project" value="UniProtKB-KW"/>
</dbReference>
<feature type="region of interest" description="Disordered" evidence="19">
    <location>
        <begin position="486"/>
        <end position="507"/>
    </location>
</feature>
<feature type="domain" description="Aconitase/3-isopropylmalate dehydratase large subunit alpha/beta/alpha" evidence="20">
    <location>
        <begin position="13"/>
        <end position="472"/>
    </location>
</feature>
<dbReference type="CDD" id="cd01583">
    <property type="entry name" value="IPMI"/>
    <property type="match status" value="1"/>
</dbReference>
<protein>
    <recommendedName>
        <fullName evidence="7 18">3-isopropylmalate dehydratase</fullName>
        <ecNumber evidence="6 18">4.2.1.33</ecNumber>
    </recommendedName>
    <alternativeName>
        <fullName evidence="16 18">Alpha-IPM isomerase</fullName>
    </alternativeName>
    <alternativeName>
        <fullName evidence="17 18">Isopropylmalate isomerase</fullName>
    </alternativeName>
</protein>
<dbReference type="Pfam" id="PF00330">
    <property type="entry name" value="Aconitase"/>
    <property type="match status" value="1"/>
</dbReference>
<dbReference type="NCBIfam" id="TIGR00171">
    <property type="entry name" value="leuD"/>
    <property type="match status" value="1"/>
</dbReference>
<keyword evidence="13" id="KW-0411">Iron-sulfur</keyword>
<dbReference type="InterPro" id="IPR050067">
    <property type="entry name" value="IPM_dehydratase_rel_enz"/>
</dbReference>
<comment type="catalytic activity">
    <reaction evidence="1 18">
        <text>(2R,3S)-3-isopropylmalate = (2S)-2-isopropylmalate</text>
        <dbReference type="Rhea" id="RHEA:32287"/>
        <dbReference type="ChEBI" id="CHEBI:1178"/>
        <dbReference type="ChEBI" id="CHEBI:35121"/>
        <dbReference type="EC" id="4.2.1.33"/>
    </reaction>
</comment>
<dbReference type="NCBIfam" id="TIGR00170">
    <property type="entry name" value="leuC"/>
    <property type="match status" value="1"/>
</dbReference>
<comment type="pathway">
    <text evidence="4 18">Amino-acid biosynthesis; L-leucine biosynthesis; L-leucine from 3-methyl-2-oxobutanoate: step 2/4.</text>
</comment>
<dbReference type="FunFam" id="3.30.499.10:FF:000007">
    <property type="entry name" value="3-isopropylmalate dehydratase large subunit"/>
    <property type="match status" value="1"/>
</dbReference>
<comment type="function">
    <text evidence="3 18">Catalyzes the isomerization between 2-isopropylmalate and 3-isopropylmalate, via the formation of 2-isopropylmaleate.</text>
</comment>
<dbReference type="FunFam" id="3.30.499.10:FF:000006">
    <property type="entry name" value="3-isopropylmalate dehydratase large subunit"/>
    <property type="match status" value="1"/>
</dbReference>
<proteinExistence type="inferred from homology"/>
<organism evidence="22 23">
    <name type="scientific">Acrodontium crateriforme</name>
    <dbReference type="NCBI Taxonomy" id="150365"/>
    <lineage>
        <taxon>Eukaryota</taxon>
        <taxon>Fungi</taxon>
        <taxon>Dikarya</taxon>
        <taxon>Ascomycota</taxon>
        <taxon>Pezizomycotina</taxon>
        <taxon>Dothideomycetes</taxon>
        <taxon>Dothideomycetidae</taxon>
        <taxon>Mycosphaerellales</taxon>
        <taxon>Teratosphaeriaceae</taxon>
        <taxon>Acrodontium</taxon>
    </lineage>
</organism>
<dbReference type="Gene3D" id="3.20.19.10">
    <property type="entry name" value="Aconitase, domain 4"/>
    <property type="match status" value="1"/>
</dbReference>
<evidence type="ECO:0000256" key="2">
    <source>
        <dbReference type="ARBA" id="ARBA00001966"/>
    </source>
</evidence>
<dbReference type="InterPro" id="IPR000573">
    <property type="entry name" value="AconitaseA/IPMdHydase_ssu_swvl"/>
</dbReference>
<evidence type="ECO:0000256" key="7">
    <source>
        <dbReference type="ARBA" id="ARBA00014371"/>
    </source>
</evidence>
<accession>A0AAQ3RAI9</accession>
<evidence type="ECO:0000256" key="3">
    <source>
        <dbReference type="ARBA" id="ARBA00002695"/>
    </source>
</evidence>
<keyword evidence="9" id="KW-0004">4Fe-4S</keyword>
<feature type="compositionally biased region" description="Basic and acidic residues" evidence="19">
    <location>
        <begin position="762"/>
        <end position="773"/>
    </location>
</feature>
<evidence type="ECO:0000256" key="9">
    <source>
        <dbReference type="ARBA" id="ARBA00022485"/>
    </source>
</evidence>
<dbReference type="NCBIfam" id="NF002458">
    <property type="entry name" value="PRK01641.1"/>
    <property type="match status" value="1"/>
</dbReference>
<dbReference type="PANTHER" id="PTHR43822:SF9">
    <property type="entry name" value="3-ISOPROPYLMALATE DEHYDRATASE"/>
    <property type="match status" value="1"/>
</dbReference>
<dbReference type="InterPro" id="IPR015931">
    <property type="entry name" value="Acnase/IPM_dHydase_lsu_aba_1/3"/>
</dbReference>
<dbReference type="InterPro" id="IPR012235">
    <property type="entry name" value="3-IsopropMal_deHydtase_ssu/lsu"/>
</dbReference>
<evidence type="ECO:0000256" key="17">
    <source>
        <dbReference type="ARBA" id="ARBA00033368"/>
    </source>
</evidence>
<dbReference type="InterPro" id="IPR001030">
    <property type="entry name" value="Acoase/IPM_deHydtase_lsu_aba"/>
</dbReference>
<evidence type="ECO:0000256" key="19">
    <source>
        <dbReference type="SAM" id="MobiDB-lite"/>
    </source>
</evidence>
<comment type="cofactor">
    <cofactor evidence="2">
        <name>[4Fe-4S] cluster</name>
        <dbReference type="ChEBI" id="CHEBI:49883"/>
    </cofactor>
</comment>
<keyword evidence="15 18" id="KW-0100">Branched-chain amino acid biosynthesis</keyword>
<gene>
    <name evidence="22" type="ORF">R9X50_00198300</name>
</gene>
<dbReference type="Proteomes" id="UP001303373">
    <property type="component" value="Chromosome 3"/>
</dbReference>
<dbReference type="InterPro" id="IPR033940">
    <property type="entry name" value="IPMI_Swivel"/>
</dbReference>
<evidence type="ECO:0000256" key="12">
    <source>
        <dbReference type="ARBA" id="ARBA00023004"/>
    </source>
</evidence>
<dbReference type="NCBIfam" id="NF004016">
    <property type="entry name" value="PRK05478.1"/>
    <property type="match status" value="1"/>
</dbReference>
<evidence type="ECO:0000256" key="18">
    <source>
        <dbReference type="PIRNR" id="PIRNR001418"/>
    </source>
</evidence>
<dbReference type="InterPro" id="IPR004430">
    <property type="entry name" value="3-IsopropMal_deHydase_lsu"/>
</dbReference>
<keyword evidence="8 18" id="KW-0432">Leucine biosynthesis</keyword>
<dbReference type="PRINTS" id="PR00415">
    <property type="entry name" value="ACONITASE"/>
</dbReference>
<dbReference type="GO" id="GO:0003861">
    <property type="term" value="F:3-isopropylmalate dehydratase activity"/>
    <property type="evidence" value="ECO:0007669"/>
    <property type="project" value="UniProtKB-EC"/>
</dbReference>
<dbReference type="GO" id="GO:0046872">
    <property type="term" value="F:metal ion binding"/>
    <property type="evidence" value="ECO:0007669"/>
    <property type="project" value="UniProtKB-KW"/>
</dbReference>
<dbReference type="EC" id="4.2.1.33" evidence="6 18"/>
<dbReference type="InterPro" id="IPR018136">
    <property type="entry name" value="Aconitase_4Fe-4S_BS"/>
</dbReference>
<dbReference type="InterPro" id="IPR033941">
    <property type="entry name" value="IPMI_cat"/>
</dbReference>
<dbReference type="PANTHER" id="PTHR43822">
    <property type="entry name" value="HOMOACONITASE, MITOCHONDRIAL-RELATED"/>
    <property type="match status" value="1"/>
</dbReference>